<dbReference type="InterPro" id="IPR011005">
    <property type="entry name" value="Dihydropteroate_synth-like_sf"/>
</dbReference>
<evidence type="ECO:0000313" key="14">
    <source>
        <dbReference type="EMBL" id="KNE21702.1"/>
    </source>
</evidence>
<dbReference type="GO" id="GO:0005829">
    <property type="term" value="C:cytosol"/>
    <property type="evidence" value="ECO:0007669"/>
    <property type="project" value="TreeGrafter"/>
</dbReference>
<organism evidence="14 15">
    <name type="scientific">Virgibacillus pantothenticus</name>
    <dbReference type="NCBI Taxonomy" id="1473"/>
    <lineage>
        <taxon>Bacteria</taxon>
        <taxon>Bacillati</taxon>
        <taxon>Bacillota</taxon>
        <taxon>Bacilli</taxon>
        <taxon>Bacillales</taxon>
        <taxon>Bacillaceae</taxon>
        <taxon>Virgibacillus</taxon>
    </lineage>
</organism>
<protein>
    <recommendedName>
        <fullName evidence="6 13">Dihydropteroate synthase</fullName>
        <shortName evidence="13">DHPS</shortName>
        <ecNumber evidence="5 13">2.5.1.15</ecNumber>
    </recommendedName>
    <alternativeName>
        <fullName evidence="11 13">Dihydropteroate pyrophosphorylase</fullName>
    </alternativeName>
</protein>
<dbReference type="NCBIfam" id="TIGR01496">
    <property type="entry name" value="DHPS"/>
    <property type="match status" value="1"/>
</dbReference>
<dbReference type="PATRIC" id="fig|1473.5.peg.3974"/>
<evidence type="ECO:0000256" key="5">
    <source>
        <dbReference type="ARBA" id="ARBA00012458"/>
    </source>
</evidence>
<name>A0A0L0QT50_VIRPA</name>
<dbReference type="InterPro" id="IPR000489">
    <property type="entry name" value="Pterin-binding_dom"/>
</dbReference>
<dbReference type="PROSITE" id="PS50972">
    <property type="entry name" value="PTERIN_BINDING"/>
    <property type="match status" value="1"/>
</dbReference>
<comment type="catalytic activity">
    <reaction evidence="1">
        <text>(7,8-dihydropterin-6-yl)methyl diphosphate + 4-aminobenzoate = 7,8-dihydropteroate + diphosphate</text>
        <dbReference type="Rhea" id="RHEA:19949"/>
        <dbReference type="ChEBI" id="CHEBI:17836"/>
        <dbReference type="ChEBI" id="CHEBI:17839"/>
        <dbReference type="ChEBI" id="CHEBI:33019"/>
        <dbReference type="ChEBI" id="CHEBI:72950"/>
        <dbReference type="EC" id="2.5.1.15"/>
    </reaction>
</comment>
<keyword evidence="10 13" id="KW-0289">Folate biosynthesis</keyword>
<dbReference type="InterPro" id="IPR045031">
    <property type="entry name" value="DHP_synth-like"/>
</dbReference>
<dbReference type="FunFam" id="3.20.20.20:FF:000006">
    <property type="entry name" value="Dihydropteroate synthase"/>
    <property type="match status" value="1"/>
</dbReference>
<keyword evidence="9 13" id="KW-0460">Magnesium</keyword>
<dbReference type="GO" id="GO:0046872">
    <property type="term" value="F:metal ion binding"/>
    <property type="evidence" value="ECO:0007669"/>
    <property type="project" value="UniProtKB-KW"/>
</dbReference>
<dbReference type="Proteomes" id="UP000036780">
    <property type="component" value="Unassembled WGS sequence"/>
</dbReference>
<evidence type="ECO:0000256" key="12">
    <source>
        <dbReference type="ARBA" id="ARBA00053449"/>
    </source>
</evidence>
<evidence type="ECO:0000256" key="1">
    <source>
        <dbReference type="ARBA" id="ARBA00000012"/>
    </source>
</evidence>
<dbReference type="PANTHER" id="PTHR20941">
    <property type="entry name" value="FOLATE SYNTHESIS PROTEINS"/>
    <property type="match status" value="1"/>
</dbReference>
<comment type="cofactor">
    <cofactor evidence="2 13">
        <name>Mg(2+)</name>
        <dbReference type="ChEBI" id="CHEBI:18420"/>
    </cofactor>
</comment>
<keyword evidence="7 13" id="KW-0808">Transferase</keyword>
<dbReference type="EMBL" id="LGTO01000005">
    <property type="protein sequence ID" value="KNE21702.1"/>
    <property type="molecule type" value="Genomic_DNA"/>
</dbReference>
<evidence type="ECO:0000256" key="9">
    <source>
        <dbReference type="ARBA" id="ARBA00022842"/>
    </source>
</evidence>
<comment type="similarity">
    <text evidence="4 13">Belongs to the DHPS family.</text>
</comment>
<dbReference type="PROSITE" id="PS00792">
    <property type="entry name" value="DHPS_1"/>
    <property type="match status" value="1"/>
</dbReference>
<evidence type="ECO:0000256" key="2">
    <source>
        <dbReference type="ARBA" id="ARBA00001946"/>
    </source>
</evidence>
<dbReference type="Gene3D" id="3.20.20.20">
    <property type="entry name" value="Dihydropteroate synthase-like"/>
    <property type="match status" value="1"/>
</dbReference>
<dbReference type="AlphaFoldDB" id="A0A0L0QT50"/>
<evidence type="ECO:0000313" key="15">
    <source>
        <dbReference type="Proteomes" id="UP000036780"/>
    </source>
</evidence>
<evidence type="ECO:0000256" key="4">
    <source>
        <dbReference type="ARBA" id="ARBA00009503"/>
    </source>
</evidence>
<dbReference type="UniPathway" id="UPA00077">
    <property type="reaction ID" value="UER00156"/>
</dbReference>
<dbReference type="GO" id="GO:0046656">
    <property type="term" value="P:folic acid biosynthetic process"/>
    <property type="evidence" value="ECO:0007669"/>
    <property type="project" value="UniProtKB-KW"/>
</dbReference>
<dbReference type="PANTHER" id="PTHR20941:SF1">
    <property type="entry name" value="FOLIC ACID SYNTHESIS PROTEIN FOL1"/>
    <property type="match status" value="1"/>
</dbReference>
<dbReference type="InterPro" id="IPR006390">
    <property type="entry name" value="DHP_synth_dom"/>
</dbReference>
<keyword evidence="15" id="KW-1185">Reference proteome</keyword>
<evidence type="ECO:0000256" key="10">
    <source>
        <dbReference type="ARBA" id="ARBA00022909"/>
    </source>
</evidence>
<dbReference type="CDD" id="cd00739">
    <property type="entry name" value="DHPS"/>
    <property type="match status" value="1"/>
</dbReference>
<dbReference type="RefSeq" id="WP_050351146.1">
    <property type="nucleotide sequence ID" value="NZ_BOSN01000007.1"/>
</dbReference>
<reference evidence="15" key="1">
    <citation type="submission" date="2015-07" db="EMBL/GenBank/DDBJ databases">
        <title>Fjat-10053 dsm26.</title>
        <authorList>
            <person name="Liu B."/>
            <person name="Wang J."/>
            <person name="Zhu Y."/>
            <person name="Liu G."/>
            <person name="Chen Q."/>
            <person name="Chen Z."/>
            <person name="Lan J."/>
            <person name="Che J."/>
            <person name="Ge C."/>
            <person name="Shi H."/>
            <person name="Pan Z."/>
            <person name="Liu X."/>
        </authorList>
    </citation>
    <scope>NUCLEOTIDE SEQUENCE [LARGE SCALE GENOMIC DNA]</scope>
    <source>
        <strain evidence="15">DSM 26</strain>
    </source>
</reference>
<comment type="pathway">
    <text evidence="3 13">Cofactor biosynthesis; tetrahydrofolate biosynthesis; 7,8-dihydrofolate from 2-amino-4-hydroxy-6-hydroxymethyl-7,8-dihydropteridine diphosphate and 4-aminobenzoate: step 1/2.</text>
</comment>
<dbReference type="SUPFAM" id="SSF51717">
    <property type="entry name" value="Dihydropteroate synthetase-like"/>
    <property type="match status" value="1"/>
</dbReference>
<comment type="caution">
    <text evidence="14">The sequence shown here is derived from an EMBL/GenBank/DDBJ whole genome shotgun (WGS) entry which is preliminary data.</text>
</comment>
<dbReference type="EC" id="2.5.1.15" evidence="5 13"/>
<comment type="function">
    <text evidence="12 13">Catalyzes the condensation of para-aminobenzoate (pABA) with 6-hydroxymethyl-7,8-dihydropterin diphosphate (DHPt-PP) to form 7,8-dihydropteroate (H2Pte), the immediate precursor of folate derivatives.</text>
</comment>
<sequence length="274" mass="30425">MRLKTKKQTYDLTNRTHIMGILNVTPDSFSDGGNYNTLEKAIEQAVKLEKEGADILDIGGESTRPNHEPVSQTEEIARVVPIIQEVKKHISIPISIDTYKAETAKAAIEAGADIINDVWGAKREPEIVQVAKAYDVPIILMHNRTNTNYQDLIIDMIADLEESIAIALKAGVPNEQIIIDPGIGFAKTAEHNLLVMNQLERFSKLGYPLLLGTSRKRFIGHILDEPAENRDIGTGATTCMGIMKGAQMVRVHDVKTNWQLAKMMDAMLRVERGE</sequence>
<keyword evidence="8 13" id="KW-0479">Metal-binding</keyword>
<proteinExistence type="inferred from homology"/>
<dbReference type="Pfam" id="PF00809">
    <property type="entry name" value="Pterin_bind"/>
    <property type="match status" value="1"/>
</dbReference>
<dbReference type="PROSITE" id="PS00793">
    <property type="entry name" value="DHPS_2"/>
    <property type="match status" value="1"/>
</dbReference>
<evidence type="ECO:0000256" key="13">
    <source>
        <dbReference type="RuleBase" id="RU361205"/>
    </source>
</evidence>
<dbReference type="GO" id="GO:0046654">
    <property type="term" value="P:tetrahydrofolate biosynthetic process"/>
    <property type="evidence" value="ECO:0007669"/>
    <property type="project" value="UniProtKB-UniPathway"/>
</dbReference>
<dbReference type="GeneID" id="66868869"/>
<evidence type="ECO:0000256" key="6">
    <source>
        <dbReference type="ARBA" id="ARBA00016919"/>
    </source>
</evidence>
<evidence type="ECO:0000256" key="8">
    <source>
        <dbReference type="ARBA" id="ARBA00022723"/>
    </source>
</evidence>
<dbReference type="OrthoDB" id="9811744at2"/>
<evidence type="ECO:0000256" key="7">
    <source>
        <dbReference type="ARBA" id="ARBA00022679"/>
    </source>
</evidence>
<evidence type="ECO:0000256" key="3">
    <source>
        <dbReference type="ARBA" id="ARBA00004763"/>
    </source>
</evidence>
<gene>
    <name evidence="14" type="ORF">AFK71_04990</name>
</gene>
<evidence type="ECO:0000256" key="11">
    <source>
        <dbReference type="ARBA" id="ARBA00030193"/>
    </source>
</evidence>
<accession>A0A0L0QT50</accession>
<dbReference type="GO" id="GO:0004156">
    <property type="term" value="F:dihydropteroate synthase activity"/>
    <property type="evidence" value="ECO:0007669"/>
    <property type="project" value="UniProtKB-EC"/>
</dbReference>